<sequence length="316" mass="36995">MPFPGGSCCAGFYTLGRHPHEFVRTASPPLPLPQFPDREKQRIDEEHGRHSACLDIYAHGNASAADDKGALRYARCRYPYRAKFVCAQPGCRRSIKPVYDPSRFEHRFGDRGEWRVRPLRRGEDPRRERAVLDMLARATGETRACWSRRERRRVAGRRFTELDGEVGRGLDCGRLTKEEFRDYRASCPKYVGDLLEWDFSSRKRCPSCGGDAVPVGSNFRIPGKRDEKGWKRAERMLKEGVRFSFCPTVEDYEKMMEKLQPIIEEEKKEEERIRLMQLWMWEIDALVRNLTPEWEEEKSRREKPGTSKAFEEIQDQ</sequence>
<proteinExistence type="predicted"/>
<organism evidence="1 2">
    <name type="scientific">Neofusicoccum parvum</name>
    <dbReference type="NCBI Taxonomy" id="310453"/>
    <lineage>
        <taxon>Eukaryota</taxon>
        <taxon>Fungi</taxon>
        <taxon>Dikarya</taxon>
        <taxon>Ascomycota</taxon>
        <taxon>Pezizomycotina</taxon>
        <taxon>Dothideomycetes</taxon>
        <taxon>Dothideomycetes incertae sedis</taxon>
        <taxon>Botryosphaeriales</taxon>
        <taxon>Botryosphaeriaceae</taxon>
        <taxon>Neofusicoccum</taxon>
    </lineage>
</organism>
<evidence type="ECO:0000313" key="2">
    <source>
        <dbReference type="Proteomes" id="UP001165186"/>
    </source>
</evidence>
<evidence type="ECO:0000313" key="1">
    <source>
        <dbReference type="EMBL" id="GME48739.1"/>
    </source>
</evidence>
<accession>A0ACB5SMN7</accession>
<dbReference type="EMBL" id="BSXG01000145">
    <property type="protein sequence ID" value="GME48739.1"/>
    <property type="molecule type" value="Genomic_DNA"/>
</dbReference>
<dbReference type="Proteomes" id="UP001165186">
    <property type="component" value="Unassembled WGS sequence"/>
</dbReference>
<comment type="caution">
    <text evidence="1">The sequence shown here is derived from an EMBL/GenBank/DDBJ whole genome shotgun (WGS) entry which is preliminary data.</text>
</comment>
<reference evidence="1" key="1">
    <citation type="submission" date="2024-09" db="EMBL/GenBank/DDBJ databases">
        <title>Draft Genome Sequences of Neofusicoccum parvum.</title>
        <authorList>
            <person name="Ashida A."/>
            <person name="Camagna M."/>
            <person name="Tanaka A."/>
            <person name="Takemoto D."/>
        </authorList>
    </citation>
    <scope>NUCLEOTIDE SEQUENCE</scope>
    <source>
        <strain evidence="1">PPO83</strain>
    </source>
</reference>
<name>A0ACB5SMN7_9PEZI</name>
<gene>
    <name evidence="1" type="primary">g402</name>
    <name evidence="1" type="ORF">NpPPO83_00000402</name>
</gene>
<protein>
    <submittedName>
        <fullName evidence="1">Uncharacterized protein</fullName>
    </submittedName>
</protein>
<keyword evidence="2" id="KW-1185">Reference proteome</keyword>